<feature type="domain" description="DC1" evidence="2">
    <location>
        <begin position="215"/>
        <end position="265"/>
    </location>
</feature>
<dbReference type="InterPro" id="IPR046349">
    <property type="entry name" value="C1-like_sf"/>
</dbReference>
<keyword evidence="5" id="KW-1185">Reference proteome</keyword>
<evidence type="ECO:0008006" key="6">
    <source>
        <dbReference type="Google" id="ProtNLM"/>
    </source>
</evidence>
<keyword evidence="1" id="KW-0677">Repeat</keyword>
<feature type="non-terminal residue" evidence="4">
    <location>
        <position position="1"/>
    </location>
</feature>
<dbReference type="AlphaFoldDB" id="V4NL35"/>
<evidence type="ECO:0000256" key="1">
    <source>
        <dbReference type="ARBA" id="ARBA00022737"/>
    </source>
</evidence>
<dbReference type="Pfam" id="PF22926">
    <property type="entry name" value="C1-like_CT"/>
    <property type="match status" value="1"/>
</dbReference>
<feature type="domain" description="DC1" evidence="2">
    <location>
        <begin position="132"/>
        <end position="178"/>
    </location>
</feature>
<dbReference type="PANTHER" id="PTHR32410:SF184">
    <property type="entry name" value="CHP-RICH ZINC FINGER PROTEIN-LIKE-RELATED"/>
    <property type="match status" value="1"/>
</dbReference>
<feature type="domain" description="DC1-like C-terminal" evidence="3">
    <location>
        <begin position="464"/>
        <end position="501"/>
    </location>
</feature>
<reference evidence="4 5" key="1">
    <citation type="journal article" date="2013" name="Front. Plant Sci.">
        <title>The Reference Genome of the Halophytic Plant Eutrema salsugineum.</title>
        <authorList>
            <person name="Yang R."/>
            <person name="Jarvis D.E."/>
            <person name="Chen H."/>
            <person name="Beilstein M.A."/>
            <person name="Grimwood J."/>
            <person name="Jenkins J."/>
            <person name="Shu S."/>
            <person name="Prochnik S."/>
            <person name="Xin M."/>
            <person name="Ma C."/>
            <person name="Schmutz J."/>
            <person name="Wing R.A."/>
            <person name="Mitchell-Olds T."/>
            <person name="Schumaker K.S."/>
            <person name="Wang X."/>
        </authorList>
    </citation>
    <scope>NUCLEOTIDE SEQUENCE [LARGE SCALE GENOMIC DNA]</scope>
</reference>
<dbReference type="InterPro" id="IPR054483">
    <property type="entry name" value="DC1-like_CT"/>
</dbReference>
<dbReference type="Pfam" id="PF03107">
    <property type="entry name" value="C1_2"/>
    <property type="match status" value="4"/>
</dbReference>
<evidence type="ECO:0000259" key="3">
    <source>
        <dbReference type="Pfam" id="PF22926"/>
    </source>
</evidence>
<dbReference type="PANTHER" id="PTHR32410">
    <property type="entry name" value="CYSTEINE/HISTIDINE-RICH C1 DOMAIN FAMILY PROTEIN"/>
    <property type="match status" value="1"/>
</dbReference>
<dbReference type="InterPro" id="IPR004146">
    <property type="entry name" value="DC1"/>
</dbReference>
<dbReference type="KEGG" id="eus:EUTSA_v10028236mg"/>
<evidence type="ECO:0000259" key="2">
    <source>
        <dbReference type="Pfam" id="PF03107"/>
    </source>
</evidence>
<dbReference type="OrthoDB" id="929630at2759"/>
<evidence type="ECO:0000313" key="5">
    <source>
        <dbReference type="Proteomes" id="UP000030689"/>
    </source>
</evidence>
<organism evidence="4 5">
    <name type="scientific">Eutrema salsugineum</name>
    <name type="common">Saltwater cress</name>
    <name type="synonym">Sisymbrium salsugineum</name>
    <dbReference type="NCBI Taxonomy" id="72664"/>
    <lineage>
        <taxon>Eukaryota</taxon>
        <taxon>Viridiplantae</taxon>
        <taxon>Streptophyta</taxon>
        <taxon>Embryophyta</taxon>
        <taxon>Tracheophyta</taxon>
        <taxon>Spermatophyta</taxon>
        <taxon>Magnoliopsida</taxon>
        <taxon>eudicotyledons</taxon>
        <taxon>Gunneridae</taxon>
        <taxon>Pentapetalae</taxon>
        <taxon>rosids</taxon>
        <taxon>malvids</taxon>
        <taxon>Brassicales</taxon>
        <taxon>Brassicaceae</taxon>
        <taxon>Eutremeae</taxon>
        <taxon>Eutrema</taxon>
    </lineage>
</organism>
<sequence length="509" mass="59257">YKCDLCEFYVHEECISVNIPSRHKHPLKFTYHRQRDGSPWACCLCENDLDSTLFYHCLQCSFFICVFCVRKPLIFAPTKIHEHELHQLPMKLSFTCDACGLCTTNYPCICLQCCFKIHRECIFLPRVIHISRHDHRISHVFPIGHGKWTCEICYEDVNGNCGAYSCLVCSYVAHSKCVRYFRYWDKQELEGIPEKDEKEESKPFEVIDQDLIKHFSHEHNLKVSSISSLRFDEDALPCEEDKSCYACTINSELGYKCTQCDFILHDAGANLPRKKRYFLCIEKLTLFPKVQPHFMRHWKSYFSCAVCGRYCTGFMYTNSKFNFKIDVLCASISDVFKHKSHPHWLFLFIDGLTVRCEGCDLYIGYYLHCKGKDDCGGFNLCFRCATLPTLVRHKYDDHPLSLYYGEKNVNSLYCCGICEKEIYSKGWFYKCDDCGSTLHTKCVFKDLIHPRPGSSLTFSEGKIFDLLPTNRLSRPICYLCKTRCMGDVVLNYMVDKNLFKCGSCTFPET</sequence>
<gene>
    <name evidence="4" type="ORF">EUTSA_v10028236mg</name>
</gene>
<dbReference type="SUPFAM" id="SSF57889">
    <property type="entry name" value="Cysteine-rich domain"/>
    <property type="match status" value="4"/>
</dbReference>
<evidence type="ECO:0000313" key="4">
    <source>
        <dbReference type="EMBL" id="ESQ47096.1"/>
    </source>
</evidence>
<dbReference type="Proteomes" id="UP000030689">
    <property type="component" value="Unassembled WGS sequence"/>
</dbReference>
<dbReference type="InterPro" id="IPR053192">
    <property type="entry name" value="Vacuole_Formation_Reg"/>
</dbReference>
<proteinExistence type="predicted"/>
<feature type="domain" description="DC1" evidence="2">
    <location>
        <begin position="22"/>
        <end position="69"/>
    </location>
</feature>
<protein>
    <recommendedName>
        <fullName evidence="6">Phorbol-ester/DAG-type domain-containing protein</fullName>
    </recommendedName>
</protein>
<dbReference type="EMBL" id="KI517416">
    <property type="protein sequence ID" value="ESQ47096.1"/>
    <property type="molecule type" value="Genomic_DNA"/>
</dbReference>
<feature type="domain" description="DC1" evidence="2">
    <location>
        <begin position="395"/>
        <end position="443"/>
    </location>
</feature>
<accession>V4NL35</accession>
<name>V4NL35_EUTSA</name>
<dbReference type="Gramene" id="ESQ47096">
    <property type="protein sequence ID" value="ESQ47096"/>
    <property type="gene ID" value="EUTSA_v10028236mg"/>
</dbReference>